<keyword evidence="10" id="KW-1185">Reference proteome</keyword>
<dbReference type="SUPFAM" id="SSF161098">
    <property type="entry name" value="MetI-like"/>
    <property type="match status" value="1"/>
</dbReference>
<feature type="transmembrane region" description="Helical" evidence="7">
    <location>
        <begin position="74"/>
        <end position="93"/>
    </location>
</feature>
<keyword evidence="2 7" id="KW-0813">Transport</keyword>
<protein>
    <recommendedName>
        <fullName evidence="8">ABC transmembrane type-1 domain-containing protein</fullName>
    </recommendedName>
</protein>
<evidence type="ECO:0000256" key="5">
    <source>
        <dbReference type="ARBA" id="ARBA00022989"/>
    </source>
</evidence>
<proteinExistence type="inferred from homology"/>
<evidence type="ECO:0000313" key="9">
    <source>
        <dbReference type="EMBL" id="OIU69736.1"/>
    </source>
</evidence>
<comment type="caution">
    <text evidence="9">The sequence shown here is derived from an EMBL/GenBank/DDBJ whole genome shotgun (WGS) entry which is preliminary data.</text>
</comment>
<dbReference type="PANTHER" id="PTHR30193">
    <property type="entry name" value="ABC TRANSPORTER PERMEASE PROTEIN"/>
    <property type="match status" value="1"/>
</dbReference>
<dbReference type="InterPro" id="IPR051393">
    <property type="entry name" value="ABC_transporter_permease"/>
</dbReference>
<gene>
    <name evidence="9" type="ORF">BHE18_02130</name>
</gene>
<comment type="similarity">
    <text evidence="7">Belongs to the binding-protein-dependent transport system permease family.</text>
</comment>
<dbReference type="PANTHER" id="PTHR30193:SF37">
    <property type="entry name" value="INNER MEMBRANE ABC TRANSPORTER PERMEASE PROTEIN YCJO"/>
    <property type="match status" value="1"/>
</dbReference>
<evidence type="ECO:0000256" key="4">
    <source>
        <dbReference type="ARBA" id="ARBA00022692"/>
    </source>
</evidence>
<evidence type="ECO:0000256" key="6">
    <source>
        <dbReference type="ARBA" id="ARBA00023136"/>
    </source>
</evidence>
<accession>A0A1J6WCY4</accession>
<evidence type="ECO:0000256" key="2">
    <source>
        <dbReference type="ARBA" id="ARBA00022448"/>
    </source>
</evidence>
<feature type="transmembrane region" description="Helical" evidence="7">
    <location>
        <begin position="158"/>
        <end position="180"/>
    </location>
</feature>
<dbReference type="Pfam" id="PF00528">
    <property type="entry name" value="BPD_transp_1"/>
    <property type="match status" value="1"/>
</dbReference>
<organism evidence="9 10">
    <name type="scientific">Rossellomorea aquimaris</name>
    <dbReference type="NCBI Taxonomy" id="189382"/>
    <lineage>
        <taxon>Bacteria</taxon>
        <taxon>Bacillati</taxon>
        <taxon>Bacillota</taxon>
        <taxon>Bacilli</taxon>
        <taxon>Bacillales</taxon>
        <taxon>Bacillaceae</taxon>
        <taxon>Rossellomorea</taxon>
    </lineage>
</organism>
<dbReference type="GO" id="GO:0005886">
    <property type="term" value="C:plasma membrane"/>
    <property type="evidence" value="ECO:0007669"/>
    <property type="project" value="UniProtKB-SubCell"/>
</dbReference>
<feature type="transmembrane region" description="Helical" evidence="7">
    <location>
        <begin position="263"/>
        <end position="285"/>
    </location>
</feature>
<sequence length="296" mass="33313">MNLKMQNRVFILSFLLPAMLIYGIFVIYPILSGLTTSFFQWRGTGAKTWIGFDNYQKLLTDENFINSLVNTFKYTLVQVPIILFLALLFALLITGTKSAKWANFYRSNIFMPFVLPGVAIALLWATIFNPINGLFNIVLRTVGLDSLAHEWLGDPDTAFWAIVWVKTWASIGFYTLLFIAGISNIPKEVLEAADIDGASRVQKSMRVIIPMLSPVVKVVVIFLILNSLKMFEEPQLMTAGGPDRSTEPISLYMYEQAFSNFNFGYASAIGVVFFILTFIFSIFTIKTMGGDANEEH</sequence>
<dbReference type="InterPro" id="IPR035906">
    <property type="entry name" value="MetI-like_sf"/>
</dbReference>
<dbReference type="EMBL" id="MINN01000117">
    <property type="protein sequence ID" value="OIU69736.1"/>
    <property type="molecule type" value="Genomic_DNA"/>
</dbReference>
<keyword evidence="5 7" id="KW-1133">Transmembrane helix</keyword>
<evidence type="ECO:0000313" key="10">
    <source>
        <dbReference type="Proteomes" id="UP000182062"/>
    </source>
</evidence>
<keyword evidence="6 7" id="KW-0472">Membrane</keyword>
<keyword evidence="3" id="KW-1003">Cell membrane</keyword>
<dbReference type="RefSeq" id="WP_071619955.1">
    <property type="nucleotide sequence ID" value="NZ_MINN01000117.1"/>
</dbReference>
<dbReference type="Proteomes" id="UP000182062">
    <property type="component" value="Unassembled WGS sequence"/>
</dbReference>
<dbReference type="PROSITE" id="PS50928">
    <property type="entry name" value="ABC_TM1"/>
    <property type="match status" value="1"/>
</dbReference>
<dbReference type="AlphaFoldDB" id="A0A1J6WCY4"/>
<evidence type="ECO:0000256" key="1">
    <source>
        <dbReference type="ARBA" id="ARBA00004651"/>
    </source>
</evidence>
<name>A0A1J6WCY4_9BACI</name>
<dbReference type="InterPro" id="IPR000515">
    <property type="entry name" value="MetI-like"/>
</dbReference>
<comment type="subcellular location">
    <subcellularLocation>
        <location evidence="1 7">Cell membrane</location>
        <topology evidence="1 7">Multi-pass membrane protein</topology>
    </subcellularLocation>
</comment>
<evidence type="ECO:0000259" key="8">
    <source>
        <dbReference type="PROSITE" id="PS50928"/>
    </source>
</evidence>
<dbReference type="Gene3D" id="1.10.3720.10">
    <property type="entry name" value="MetI-like"/>
    <property type="match status" value="1"/>
</dbReference>
<dbReference type="GO" id="GO:0055085">
    <property type="term" value="P:transmembrane transport"/>
    <property type="evidence" value="ECO:0007669"/>
    <property type="project" value="InterPro"/>
</dbReference>
<feature type="transmembrane region" description="Helical" evidence="7">
    <location>
        <begin position="207"/>
        <end position="228"/>
    </location>
</feature>
<reference evidence="9 10" key="1">
    <citation type="submission" date="2016-09" db="EMBL/GenBank/DDBJ databases">
        <title>Bacillus aquimaris SAMM genome sequence reveals colonization and biosurfactant production capacities.</title>
        <authorList>
            <person name="Waghmode S.R."/>
            <person name="Suryavanshi M.V."/>
        </authorList>
    </citation>
    <scope>NUCLEOTIDE SEQUENCE [LARGE SCALE GENOMIC DNA]</scope>
    <source>
        <strain evidence="9 10">SAMM</strain>
    </source>
</reference>
<evidence type="ECO:0000256" key="3">
    <source>
        <dbReference type="ARBA" id="ARBA00022475"/>
    </source>
</evidence>
<keyword evidence="4 7" id="KW-0812">Transmembrane</keyword>
<feature type="domain" description="ABC transmembrane type-1" evidence="8">
    <location>
        <begin position="68"/>
        <end position="284"/>
    </location>
</feature>
<evidence type="ECO:0000256" key="7">
    <source>
        <dbReference type="RuleBase" id="RU363032"/>
    </source>
</evidence>
<dbReference type="CDD" id="cd06261">
    <property type="entry name" value="TM_PBP2"/>
    <property type="match status" value="1"/>
</dbReference>
<feature type="transmembrane region" description="Helical" evidence="7">
    <location>
        <begin position="113"/>
        <end position="138"/>
    </location>
</feature>
<feature type="transmembrane region" description="Helical" evidence="7">
    <location>
        <begin position="9"/>
        <end position="31"/>
    </location>
</feature>